<gene>
    <name evidence="1" type="ORF">CGOC_LOCUS4685</name>
</gene>
<evidence type="ECO:0000313" key="2">
    <source>
        <dbReference type="Proteomes" id="UP000271889"/>
    </source>
</evidence>
<organism evidence="1 2">
    <name type="scientific">Cylicostephanus goldi</name>
    <name type="common">Nematode worm</name>
    <dbReference type="NCBI Taxonomy" id="71465"/>
    <lineage>
        <taxon>Eukaryota</taxon>
        <taxon>Metazoa</taxon>
        <taxon>Ecdysozoa</taxon>
        <taxon>Nematoda</taxon>
        <taxon>Chromadorea</taxon>
        <taxon>Rhabditida</taxon>
        <taxon>Rhabditina</taxon>
        <taxon>Rhabditomorpha</taxon>
        <taxon>Strongyloidea</taxon>
        <taxon>Strongylidae</taxon>
        <taxon>Cylicostephanus</taxon>
    </lineage>
</organism>
<sequence>MLAVTYYSVKNFCLTITTVRHGTNLCRLRRASKPKPTAVLLIVIVAELLDRRINLRS</sequence>
<dbReference type="EMBL" id="UYRV01013273">
    <property type="protein sequence ID" value="VDK59499.1"/>
    <property type="molecule type" value="Genomic_DNA"/>
</dbReference>
<evidence type="ECO:0000313" key="1">
    <source>
        <dbReference type="EMBL" id="VDK59499.1"/>
    </source>
</evidence>
<name>A0A3P6RGB2_CYLGO</name>
<proteinExistence type="predicted"/>
<dbReference type="Proteomes" id="UP000271889">
    <property type="component" value="Unassembled WGS sequence"/>
</dbReference>
<protein>
    <submittedName>
        <fullName evidence="1">Uncharacterized protein</fullName>
    </submittedName>
</protein>
<accession>A0A3P6RGB2</accession>
<keyword evidence="2" id="KW-1185">Reference proteome</keyword>
<dbReference type="AlphaFoldDB" id="A0A3P6RGB2"/>
<reference evidence="1 2" key="1">
    <citation type="submission" date="2018-11" db="EMBL/GenBank/DDBJ databases">
        <authorList>
            <consortium name="Pathogen Informatics"/>
        </authorList>
    </citation>
    <scope>NUCLEOTIDE SEQUENCE [LARGE SCALE GENOMIC DNA]</scope>
</reference>